<organism evidence="1 2">
    <name type="scientific">Mucilaginibacter robiniae</name>
    <dbReference type="NCBI Taxonomy" id="2728022"/>
    <lineage>
        <taxon>Bacteria</taxon>
        <taxon>Pseudomonadati</taxon>
        <taxon>Bacteroidota</taxon>
        <taxon>Sphingobacteriia</taxon>
        <taxon>Sphingobacteriales</taxon>
        <taxon>Sphingobacteriaceae</taxon>
        <taxon>Mucilaginibacter</taxon>
    </lineage>
</organism>
<reference evidence="1 2" key="1">
    <citation type="submission" date="2020-04" db="EMBL/GenBank/DDBJ databases">
        <title>Genome sequencing of novel species.</title>
        <authorList>
            <person name="Heo J."/>
            <person name="Kim S.-J."/>
            <person name="Kim J.-S."/>
            <person name="Hong S.-B."/>
            <person name="Kwon S.-W."/>
        </authorList>
    </citation>
    <scope>NUCLEOTIDE SEQUENCE [LARGE SCALE GENOMIC DNA]</scope>
    <source>
        <strain evidence="1 2">F39-2</strain>
    </source>
</reference>
<gene>
    <name evidence="1" type="ORF">HH214_18780</name>
</gene>
<dbReference type="EMBL" id="CP051682">
    <property type="protein sequence ID" value="QJD97774.1"/>
    <property type="molecule type" value="Genomic_DNA"/>
</dbReference>
<proteinExistence type="predicted"/>
<evidence type="ECO:0000313" key="1">
    <source>
        <dbReference type="EMBL" id="QJD97774.1"/>
    </source>
</evidence>
<dbReference type="RefSeq" id="WP_169610245.1">
    <property type="nucleotide sequence ID" value="NZ_CP051682.1"/>
</dbReference>
<accession>A0A7L5E7I2</accession>
<evidence type="ECO:0000313" key="2">
    <source>
        <dbReference type="Proteomes" id="UP000503278"/>
    </source>
</evidence>
<dbReference type="AlphaFoldDB" id="A0A7L5E7I2"/>
<name>A0A7L5E7I2_9SPHI</name>
<dbReference type="Proteomes" id="UP000503278">
    <property type="component" value="Chromosome"/>
</dbReference>
<sequence>MIIYFSAGLIAIVFIICYLNKQEQNVTQILKQNKNVVPLYKLRASRQKAEVISNKTTAQQASSRQVSIKSSLNNLNKAISKKGTASDDYLSKLDRLSRQI</sequence>
<keyword evidence="2" id="KW-1185">Reference proteome</keyword>
<protein>
    <submittedName>
        <fullName evidence="1">Uncharacterized protein</fullName>
    </submittedName>
</protein>
<dbReference type="KEGG" id="mrob:HH214_18780"/>